<organism evidence="2">
    <name type="scientific">Streptomyces sp. R08</name>
    <dbReference type="NCBI Taxonomy" id="3238624"/>
    <lineage>
        <taxon>Bacteria</taxon>
        <taxon>Bacillati</taxon>
        <taxon>Actinomycetota</taxon>
        <taxon>Actinomycetes</taxon>
        <taxon>Kitasatosporales</taxon>
        <taxon>Streptomycetaceae</taxon>
        <taxon>Streptomyces</taxon>
    </lineage>
</organism>
<name>A0AB39MP60_9ACTN</name>
<dbReference type="AlphaFoldDB" id="A0AB39MP60"/>
<dbReference type="RefSeq" id="WP_369192784.1">
    <property type="nucleotide sequence ID" value="NZ_CP163431.1"/>
</dbReference>
<accession>A0AB39MP60</accession>
<proteinExistence type="predicted"/>
<dbReference type="EMBL" id="CP163431">
    <property type="protein sequence ID" value="XDQ08155.1"/>
    <property type="molecule type" value="Genomic_DNA"/>
</dbReference>
<protein>
    <submittedName>
        <fullName evidence="2">Uncharacterized protein</fullName>
    </submittedName>
</protein>
<reference evidence="2" key="1">
    <citation type="submission" date="2024-07" db="EMBL/GenBank/DDBJ databases">
        <authorList>
            <person name="Yu S.T."/>
        </authorList>
    </citation>
    <scope>NUCLEOTIDE SEQUENCE</scope>
    <source>
        <strain evidence="2">R08</strain>
    </source>
</reference>
<sequence length="41" mass="4841">MIDSLVHRTEVISFRGDSYRMCGGRPRPASRRQHRRVDNIN</sequence>
<gene>
    <name evidence="2" type="ORF">AB5J58_48040</name>
</gene>
<feature type="region of interest" description="Disordered" evidence="1">
    <location>
        <begin position="21"/>
        <end position="41"/>
    </location>
</feature>
<evidence type="ECO:0000256" key="1">
    <source>
        <dbReference type="SAM" id="MobiDB-lite"/>
    </source>
</evidence>
<evidence type="ECO:0000313" key="2">
    <source>
        <dbReference type="EMBL" id="XDQ08155.1"/>
    </source>
</evidence>